<accession>A0A3M2LDB0</accession>
<evidence type="ECO:0000256" key="1">
    <source>
        <dbReference type="SAM" id="MobiDB-lite"/>
    </source>
</evidence>
<proteinExistence type="predicted"/>
<evidence type="ECO:0000313" key="2">
    <source>
        <dbReference type="EMBL" id="RMI33955.1"/>
    </source>
</evidence>
<feature type="region of interest" description="Disordered" evidence="1">
    <location>
        <begin position="1"/>
        <end position="40"/>
    </location>
</feature>
<dbReference type="EMBL" id="RFFH01000002">
    <property type="protein sequence ID" value="RMI33955.1"/>
    <property type="molecule type" value="Genomic_DNA"/>
</dbReference>
<gene>
    <name evidence="2" type="ORF">EBN03_05675</name>
</gene>
<keyword evidence="3" id="KW-1185">Reference proteome</keyword>
<comment type="caution">
    <text evidence="2">The sequence shown here is derived from an EMBL/GenBank/DDBJ whole genome shotgun (WGS) entry which is preliminary data.</text>
</comment>
<reference evidence="2 3" key="1">
    <citation type="submission" date="2018-10" db="EMBL/GenBank/DDBJ databases">
        <title>Isolation from cow dung.</title>
        <authorList>
            <person name="Ling L."/>
        </authorList>
    </citation>
    <scope>NUCLEOTIDE SEQUENCE [LARGE SCALE GENOMIC DNA]</scope>
    <source>
        <strain evidence="2 3">NEAU-LL90</strain>
    </source>
</reference>
<sequence>MSGATVHNRRMSRTVEQPDPDSPAPGAAHSGAVPFDSEPAEIRRRCTVLSVFDDGDMDDLPGYAGPG</sequence>
<protein>
    <submittedName>
        <fullName evidence="2">Uncharacterized protein</fullName>
    </submittedName>
</protein>
<dbReference type="AlphaFoldDB" id="A0A3M2LDB0"/>
<organism evidence="2 3">
    <name type="scientific">Nocardia stercoris</name>
    <dbReference type="NCBI Taxonomy" id="2483361"/>
    <lineage>
        <taxon>Bacteria</taxon>
        <taxon>Bacillati</taxon>
        <taxon>Actinomycetota</taxon>
        <taxon>Actinomycetes</taxon>
        <taxon>Mycobacteriales</taxon>
        <taxon>Nocardiaceae</taxon>
        <taxon>Nocardia</taxon>
    </lineage>
</organism>
<evidence type="ECO:0000313" key="3">
    <source>
        <dbReference type="Proteomes" id="UP000279275"/>
    </source>
</evidence>
<dbReference type="Proteomes" id="UP000279275">
    <property type="component" value="Unassembled WGS sequence"/>
</dbReference>
<name>A0A3M2LDB0_9NOCA</name>